<evidence type="ECO:0000313" key="3">
    <source>
        <dbReference type="Proteomes" id="UP000712281"/>
    </source>
</evidence>
<gene>
    <name evidence="2" type="ORF">F2Q68_00016373</name>
</gene>
<feature type="region of interest" description="Disordered" evidence="1">
    <location>
        <begin position="12"/>
        <end position="34"/>
    </location>
</feature>
<name>A0A8S9HMQ4_BRACR</name>
<reference evidence="2" key="1">
    <citation type="submission" date="2019-12" db="EMBL/GenBank/DDBJ databases">
        <title>Genome sequencing and annotation of Brassica cretica.</title>
        <authorList>
            <person name="Studholme D.J."/>
            <person name="Sarris P.F."/>
        </authorList>
    </citation>
    <scope>NUCLEOTIDE SEQUENCE</scope>
    <source>
        <strain evidence="2">PFS-001/15</strain>
        <tissue evidence="2">Leaf</tissue>
    </source>
</reference>
<organism evidence="2 3">
    <name type="scientific">Brassica cretica</name>
    <name type="common">Mustard</name>
    <dbReference type="NCBI Taxonomy" id="69181"/>
    <lineage>
        <taxon>Eukaryota</taxon>
        <taxon>Viridiplantae</taxon>
        <taxon>Streptophyta</taxon>
        <taxon>Embryophyta</taxon>
        <taxon>Tracheophyta</taxon>
        <taxon>Spermatophyta</taxon>
        <taxon>Magnoliopsida</taxon>
        <taxon>eudicotyledons</taxon>
        <taxon>Gunneridae</taxon>
        <taxon>Pentapetalae</taxon>
        <taxon>rosids</taxon>
        <taxon>malvids</taxon>
        <taxon>Brassicales</taxon>
        <taxon>Brassicaceae</taxon>
        <taxon>Brassiceae</taxon>
        <taxon>Brassica</taxon>
    </lineage>
</organism>
<feature type="compositionally biased region" description="Acidic residues" evidence="1">
    <location>
        <begin position="23"/>
        <end position="34"/>
    </location>
</feature>
<accession>A0A8S9HMQ4</accession>
<dbReference type="EMBL" id="QGKW02001940">
    <property type="protein sequence ID" value="KAF2559233.1"/>
    <property type="molecule type" value="Genomic_DNA"/>
</dbReference>
<feature type="compositionally biased region" description="Basic residues" evidence="1">
    <location>
        <begin position="85"/>
        <end position="107"/>
    </location>
</feature>
<protein>
    <submittedName>
        <fullName evidence="2">Uncharacterized protein</fullName>
    </submittedName>
</protein>
<dbReference type="Proteomes" id="UP000712281">
    <property type="component" value="Unassembled WGS sequence"/>
</dbReference>
<dbReference type="AlphaFoldDB" id="A0A8S9HMQ4"/>
<comment type="caution">
    <text evidence="2">The sequence shown here is derived from an EMBL/GenBank/DDBJ whole genome shotgun (WGS) entry which is preliminary data.</text>
</comment>
<feature type="region of interest" description="Disordered" evidence="1">
    <location>
        <begin position="59"/>
        <end position="118"/>
    </location>
</feature>
<evidence type="ECO:0000256" key="1">
    <source>
        <dbReference type="SAM" id="MobiDB-lite"/>
    </source>
</evidence>
<evidence type="ECO:0000313" key="2">
    <source>
        <dbReference type="EMBL" id="KAF2559233.1"/>
    </source>
</evidence>
<sequence>MCPTCRWIQQHQRSRLPATLEEPQSEEVSAAEEGETWMTPLVRYLENDILPEDCNEARKIKKQAARSPETSDPGQPLQKVARPQWHVHKSKMGMRHKAGMGMRKPKYGVKTTYNPCTA</sequence>
<proteinExistence type="predicted"/>